<evidence type="ECO:0000256" key="1">
    <source>
        <dbReference type="SAM" id="Phobius"/>
    </source>
</evidence>
<dbReference type="RefSeq" id="WP_004294910.1">
    <property type="nucleotide sequence ID" value="NZ_CP072227.1"/>
</dbReference>
<dbReference type="Proteomes" id="UP000335496">
    <property type="component" value="Unassembled WGS sequence"/>
</dbReference>
<dbReference type="Proteomes" id="UP000679226">
    <property type="component" value="Chromosome"/>
</dbReference>
<proteinExistence type="predicted"/>
<dbReference type="EMBL" id="QSLA01000011">
    <property type="protein sequence ID" value="RHF08302.1"/>
    <property type="molecule type" value="Genomic_DNA"/>
</dbReference>
<dbReference type="PANTHER" id="PTHR37804">
    <property type="entry name" value="CDAA REGULATORY PROTEIN CDAR"/>
    <property type="match status" value="1"/>
</dbReference>
<organism evidence="4 6">
    <name type="scientific">Bacteroides eggerthii</name>
    <dbReference type="NCBI Taxonomy" id="28111"/>
    <lineage>
        <taxon>Bacteria</taxon>
        <taxon>Pseudomonadati</taxon>
        <taxon>Bacteroidota</taxon>
        <taxon>Bacteroidia</taxon>
        <taxon>Bacteroidales</taxon>
        <taxon>Bacteroidaceae</taxon>
        <taxon>Bacteroides</taxon>
    </lineage>
</organism>
<dbReference type="InterPro" id="IPR012505">
    <property type="entry name" value="YbbR"/>
</dbReference>
<reference evidence="4 6" key="1">
    <citation type="submission" date="2018-08" db="EMBL/GenBank/DDBJ databases">
        <title>A genome reference for cultivated species of the human gut microbiota.</title>
        <authorList>
            <person name="Zou Y."/>
            <person name="Xue W."/>
            <person name="Luo G."/>
        </authorList>
    </citation>
    <scope>NUCLEOTIDE SEQUENCE [LARGE SCALE GENOMIC DNA]</scope>
    <source>
        <strain evidence="4 6">AM26-26AC</strain>
    </source>
</reference>
<evidence type="ECO:0000313" key="8">
    <source>
        <dbReference type="Proteomes" id="UP000335496"/>
    </source>
</evidence>
<dbReference type="Gene3D" id="2.170.120.30">
    <property type="match status" value="1"/>
</dbReference>
<reference evidence="3" key="4">
    <citation type="journal article" date="2021" name="PLoS Genet.">
        <title>Mobile Type VI secretion system loci of the gut Bacteroidales display extensive intra-ecosystem transfer, multi-species spread and geographical clustering.</title>
        <authorList>
            <person name="Garcia-Bayona L."/>
            <person name="Coyne M.J."/>
            <person name="Comstock L.E."/>
        </authorList>
    </citation>
    <scope>NUCLEOTIDE SEQUENCE</scope>
    <source>
        <strain evidence="3">CL11T00C20</strain>
    </source>
</reference>
<accession>A0A415RYT9</accession>
<dbReference type="EMBL" id="VVZX01000013">
    <property type="protein sequence ID" value="KAA5273594.1"/>
    <property type="molecule type" value="Genomic_DNA"/>
</dbReference>
<dbReference type="EMBL" id="CP072227">
    <property type="protein sequence ID" value="QUT46326.1"/>
    <property type="molecule type" value="Genomic_DNA"/>
</dbReference>
<dbReference type="KEGG" id="beg:INE88_03155"/>
<reference evidence="2 8" key="2">
    <citation type="journal article" date="2019" name="Nat. Med.">
        <title>A library of human gut bacterial isolates paired with longitudinal multiomics data enables mechanistic microbiome research.</title>
        <authorList>
            <person name="Poyet M."/>
            <person name="Groussin M."/>
            <person name="Gibbons S.M."/>
            <person name="Avila-Pacheco J."/>
            <person name="Jiang X."/>
            <person name="Kearney S.M."/>
            <person name="Perrotta A.R."/>
            <person name="Berdy B."/>
            <person name="Zhao S."/>
            <person name="Lieberman T.D."/>
            <person name="Swanson P.K."/>
            <person name="Smith M."/>
            <person name="Roesemann S."/>
            <person name="Alexander J.E."/>
            <person name="Rich S.A."/>
            <person name="Livny J."/>
            <person name="Vlamakis H."/>
            <person name="Clish C."/>
            <person name="Bullock K."/>
            <person name="Deik A."/>
            <person name="Scott J."/>
            <person name="Pierce K.A."/>
            <person name="Xavier R.J."/>
            <person name="Alm E.J."/>
        </authorList>
    </citation>
    <scope>NUCLEOTIDE SEQUENCE [LARGE SCALE GENOMIC DNA]</scope>
    <source>
        <strain evidence="2 8">BIOML-A1</strain>
    </source>
</reference>
<dbReference type="PANTHER" id="PTHR37804:SF1">
    <property type="entry name" value="CDAA REGULATORY PROTEIN CDAR"/>
    <property type="match status" value="1"/>
</dbReference>
<keyword evidence="1" id="KW-1133">Transmembrane helix</keyword>
<evidence type="ECO:0000313" key="3">
    <source>
        <dbReference type="EMBL" id="QUT46326.1"/>
    </source>
</evidence>
<dbReference type="EMBL" id="RCXL01000014">
    <property type="protein sequence ID" value="RYT73233.1"/>
    <property type="molecule type" value="Genomic_DNA"/>
</dbReference>
<keyword evidence="8" id="KW-1185">Reference proteome</keyword>
<evidence type="ECO:0000313" key="7">
    <source>
        <dbReference type="Proteomes" id="UP000291917"/>
    </source>
</evidence>
<reference evidence="5 7" key="3">
    <citation type="journal article" date="2019" name="Science, e1252229">
        <title>Invertible promoters mediate bacterial phase variation, antibiotic resistance, and host adaptation in the gut.</title>
        <authorList>
            <person name="Jiang X."/>
            <person name="Hall A.B."/>
            <person name="Arthur T.D."/>
            <person name="Plichta D.R."/>
            <person name="Covington C.T."/>
            <person name="Poyet M."/>
            <person name="Crothers J."/>
            <person name="Moses P.L."/>
            <person name="Tolonen A.C."/>
            <person name="Vlamakis H."/>
            <person name="Alm E.J."/>
            <person name="Xavier R.J."/>
        </authorList>
    </citation>
    <scope>NUCLEOTIDE SEQUENCE [LARGE SCALE GENOMIC DNA]</scope>
    <source>
        <strain evidence="5">Bj_0095</strain>
        <strain evidence="7">bj_0095</strain>
    </source>
</reference>
<dbReference type="AlphaFoldDB" id="A0A415RYT9"/>
<dbReference type="InterPro" id="IPR053154">
    <property type="entry name" value="c-di-AMP_regulator"/>
</dbReference>
<sequence>MFDRRNIRRIYLNITEKTKDFLLSDKSREFFVFLFFFFVAGGFWLLQTLNNDYEAEFSIPVRLRGVPNNTMITSEPASELRIKVKDKGTVLLNYMLGKSFYPISLDFSDYKDAGNHVRVYASQFEKKVLSQLSVSTRLLSMKPDTLEYIYATGVSKLVPVKLAGTVSAGRQYYLSDTVFSPDSVLAYAPEGVLDTITAAYTQHVELENISDTLKQQVSLLTRRGVKFVPASIEMMLPVDIYTEKTVEVPLHGINFPADKVLRAFPSKVQVTFQVGLSRFRQITADDFHMNVSYEELLRLGSDKYTVKLKNVPDGVSQVRFNPEQVDFLIEQITSHYDH</sequence>
<feature type="transmembrane region" description="Helical" evidence="1">
    <location>
        <begin position="30"/>
        <end position="46"/>
    </location>
</feature>
<evidence type="ECO:0000313" key="6">
    <source>
        <dbReference type="Proteomes" id="UP000283538"/>
    </source>
</evidence>
<evidence type="ECO:0000313" key="5">
    <source>
        <dbReference type="EMBL" id="RYT73233.1"/>
    </source>
</evidence>
<gene>
    <name evidence="4" type="ORF">DW701_10820</name>
    <name evidence="5" type="ORF">EAJ03_10210</name>
    <name evidence="2" type="ORF">F2Z23_10800</name>
    <name evidence="3" type="ORF">INE88_03155</name>
</gene>
<evidence type="ECO:0000313" key="2">
    <source>
        <dbReference type="EMBL" id="KAA5273594.1"/>
    </source>
</evidence>
<keyword evidence="1" id="KW-0472">Membrane</keyword>
<protein>
    <submittedName>
        <fullName evidence="4">YbbR-like domain-containing protein</fullName>
    </submittedName>
    <submittedName>
        <fullName evidence="3">YbbR-like protein</fullName>
    </submittedName>
</protein>
<evidence type="ECO:0000313" key="4">
    <source>
        <dbReference type="EMBL" id="RHF08302.1"/>
    </source>
</evidence>
<keyword evidence="1" id="KW-0812">Transmembrane</keyword>
<name>A0A415RYT9_9BACE</name>
<dbReference type="Proteomes" id="UP000291917">
    <property type="component" value="Unassembled WGS sequence"/>
</dbReference>
<dbReference type="Proteomes" id="UP000283538">
    <property type="component" value="Unassembled WGS sequence"/>
</dbReference>
<dbReference type="Pfam" id="PF07949">
    <property type="entry name" value="YbbR"/>
    <property type="match status" value="1"/>
</dbReference>